<evidence type="ECO:0000256" key="1">
    <source>
        <dbReference type="SAM" id="MobiDB-lite"/>
    </source>
</evidence>
<protein>
    <recommendedName>
        <fullName evidence="4">Phage portal protein</fullName>
    </recommendedName>
</protein>
<reference evidence="2 3" key="1">
    <citation type="submission" date="2013-10" db="EMBL/GenBank/DDBJ databases">
        <title>Complete genome sequence of Corynebacterium lactis DSM 45799(T), isolated from raw cow milk.</title>
        <authorList>
            <person name="Ruckert C."/>
            <person name="Albersmeier A."/>
            <person name="Lipski A."/>
            <person name="Kalinowski J."/>
        </authorList>
    </citation>
    <scope>NUCLEOTIDE SEQUENCE [LARGE SCALE GENOMIC DNA]</scope>
    <source>
        <strain evidence="2 3">RW2-5</strain>
    </source>
</reference>
<dbReference type="EMBL" id="CP006841">
    <property type="protein sequence ID" value="ALA68656.1"/>
    <property type="molecule type" value="Genomic_DNA"/>
</dbReference>
<organism evidence="2 3">
    <name type="scientific">Corynebacterium lactis RW2-5</name>
    <dbReference type="NCBI Taxonomy" id="1408189"/>
    <lineage>
        <taxon>Bacteria</taxon>
        <taxon>Bacillati</taxon>
        <taxon>Actinomycetota</taxon>
        <taxon>Actinomycetes</taxon>
        <taxon>Mycobacteriales</taxon>
        <taxon>Corynebacteriaceae</taxon>
        <taxon>Corynebacterium</taxon>
    </lineage>
</organism>
<proteinExistence type="predicted"/>
<sequence>MNESQARDAIRALLQDHSVQRHHFDEINRAVQPWSDTEAARRMDVAQGKNYHRHLQIAKMSQTPFLGLVLDTYGQSLKVENYFSEGSVQARSWHHWQTNRMDARQTGLHRAALQYGTAYASVLPSTLNGARIGVHSPRRLVARYGEEMTWPDTGAATQTEFPIIAMVIDNGHLCLYDEERVYFFGVENAPDEPAAWRQRYYLSPENLPFIEYREHNVGVTPIVRYQDRMMAAGEETNGIIEHLLALSARIDRTNYEQGVAQYWAAFKQRYVTGWAPKSEYEAMRQAISDTWTFANKDVKVGQFDETDLTQYIKARESSVRDFAAVAQVPAQSLGANAISNISADGLAALETSKDRKASEIQTSLGESHEQMLRLCAHIAGDEEEAGDFASEVKWAETSARSFAQTVDGLGKLATMLGVPADELWSDIPGWTHERVKRAREAQAGRGSGLFDVDQPDGSQEPQTEP</sequence>
<dbReference type="KEGG" id="clw:CLAC_09755"/>
<gene>
    <name evidence="2" type="ORF">CLAC_09755</name>
</gene>
<dbReference type="Pfam" id="PF05133">
    <property type="entry name" value="SPP1_portal"/>
    <property type="match status" value="1"/>
</dbReference>
<dbReference type="RefSeq" id="WP_053412722.1">
    <property type="nucleotide sequence ID" value="NZ_CP006841.1"/>
</dbReference>
<evidence type="ECO:0008006" key="4">
    <source>
        <dbReference type="Google" id="ProtNLM"/>
    </source>
</evidence>
<feature type="compositionally biased region" description="Polar residues" evidence="1">
    <location>
        <begin position="456"/>
        <end position="465"/>
    </location>
</feature>
<dbReference type="OrthoDB" id="1780383at2"/>
<dbReference type="InterPro" id="IPR021145">
    <property type="entry name" value="Portal_protein_SPP1_Gp6-like"/>
</dbReference>
<dbReference type="Proteomes" id="UP000058446">
    <property type="component" value="Chromosome"/>
</dbReference>
<dbReference type="STRING" id="1408189.CLAC_09755"/>
<accession>A0A0K2H4L7</accession>
<feature type="region of interest" description="Disordered" evidence="1">
    <location>
        <begin position="436"/>
        <end position="465"/>
    </location>
</feature>
<evidence type="ECO:0000313" key="3">
    <source>
        <dbReference type="Proteomes" id="UP000058446"/>
    </source>
</evidence>
<keyword evidence="3" id="KW-1185">Reference proteome</keyword>
<name>A0A0K2H4L7_9CORY</name>
<dbReference type="AlphaFoldDB" id="A0A0K2H4L7"/>
<dbReference type="PATRIC" id="fig|1408189.4.peg.1956"/>
<evidence type="ECO:0000313" key="2">
    <source>
        <dbReference type="EMBL" id="ALA68656.1"/>
    </source>
</evidence>